<keyword evidence="3 5" id="KW-1133">Transmembrane helix</keyword>
<sequence>MINDQTKTNGFILSSVSLGFNTFACLISCIIFLIIIYHLYYNHVKREDKITVVLCGHIYLTILIYSSILISMNIRSILGDLYNQSFDSSWCIFSGYLAIVVLGMLYWNFLNQAFYRFMRIVYPQNRWFQSVKLYIMLPIIEIIIISILLCVLIPLNGIIYSPNDYFCNISYMNIPSVLSAMPIVYVCPFCCLLFIYMHITRFIHQQGNIQTLIIKQRQSRDLLVIQRILSIVNLLLILGIPSIVLIIMSLIRGEEHPLLARISYFPVSGIAPWGCVSDVEQLDVHGTNVIYNKPKTNERSLESNHAHLIFIDNDTKHEYRSELEFRSHFEKTVSENSFSLQNKTKAFHENVLKNKVSVLLLQGTGGCCDLFAKCYYLYNKCHTNVKSSDQTNEDPSTIKERNEQIKNKPREQLEIIDNKLNPVSTMNSSIEHDEIDYFELKIFIKFYLFYQLFIREEEEEIVARFLKAYENETIHRQLIVTSTNIEQSVDFEKLKEFS</sequence>
<comment type="subcellular location">
    <subcellularLocation>
        <location evidence="1">Membrane</location>
    </subcellularLocation>
</comment>
<evidence type="ECO:0000259" key="6">
    <source>
        <dbReference type="PROSITE" id="PS50262"/>
    </source>
</evidence>
<dbReference type="GO" id="GO:0005886">
    <property type="term" value="C:plasma membrane"/>
    <property type="evidence" value="ECO:0007669"/>
    <property type="project" value="TreeGrafter"/>
</dbReference>
<feature type="transmembrane region" description="Helical" evidence="5">
    <location>
        <begin position="20"/>
        <end position="40"/>
    </location>
</feature>
<dbReference type="InterPro" id="IPR050927">
    <property type="entry name" value="TRPM"/>
</dbReference>
<name>A0A819JB11_9BILA</name>
<proteinExistence type="predicted"/>
<dbReference type="InterPro" id="IPR017452">
    <property type="entry name" value="GPCR_Rhodpsn_7TM"/>
</dbReference>
<evidence type="ECO:0000313" key="8">
    <source>
        <dbReference type="Proteomes" id="UP000663868"/>
    </source>
</evidence>
<organism evidence="7 8">
    <name type="scientific">Adineta steineri</name>
    <dbReference type="NCBI Taxonomy" id="433720"/>
    <lineage>
        <taxon>Eukaryota</taxon>
        <taxon>Metazoa</taxon>
        <taxon>Spiralia</taxon>
        <taxon>Gnathifera</taxon>
        <taxon>Rotifera</taxon>
        <taxon>Eurotatoria</taxon>
        <taxon>Bdelloidea</taxon>
        <taxon>Adinetida</taxon>
        <taxon>Adinetidae</taxon>
        <taxon>Adineta</taxon>
    </lineage>
</organism>
<feature type="transmembrane region" description="Helical" evidence="5">
    <location>
        <begin position="52"/>
        <end position="72"/>
    </location>
</feature>
<evidence type="ECO:0000256" key="5">
    <source>
        <dbReference type="SAM" id="Phobius"/>
    </source>
</evidence>
<accession>A0A819JB11</accession>
<keyword evidence="4 5" id="KW-0472">Membrane</keyword>
<comment type="caution">
    <text evidence="7">The sequence shown here is derived from an EMBL/GenBank/DDBJ whole genome shotgun (WGS) entry which is preliminary data.</text>
</comment>
<reference evidence="7" key="1">
    <citation type="submission" date="2021-02" db="EMBL/GenBank/DDBJ databases">
        <authorList>
            <person name="Nowell W R."/>
        </authorList>
    </citation>
    <scope>NUCLEOTIDE SEQUENCE</scope>
</reference>
<keyword evidence="2 5" id="KW-0812">Transmembrane</keyword>
<dbReference type="SUPFAM" id="SSF81321">
    <property type="entry name" value="Family A G protein-coupled receptor-like"/>
    <property type="match status" value="1"/>
</dbReference>
<evidence type="ECO:0000256" key="1">
    <source>
        <dbReference type="ARBA" id="ARBA00004370"/>
    </source>
</evidence>
<dbReference type="AlphaFoldDB" id="A0A819JB11"/>
<gene>
    <name evidence="7" type="ORF">KXQ929_LOCUS24419</name>
</gene>
<evidence type="ECO:0000256" key="4">
    <source>
        <dbReference type="ARBA" id="ARBA00023136"/>
    </source>
</evidence>
<dbReference type="Gene3D" id="1.20.1070.10">
    <property type="entry name" value="Rhodopsin 7-helix transmembrane proteins"/>
    <property type="match status" value="1"/>
</dbReference>
<protein>
    <recommendedName>
        <fullName evidence="6">G-protein coupled receptors family 1 profile domain-containing protein</fullName>
    </recommendedName>
</protein>
<feature type="transmembrane region" description="Helical" evidence="5">
    <location>
        <begin position="92"/>
        <end position="110"/>
    </location>
</feature>
<dbReference type="PROSITE" id="PS50262">
    <property type="entry name" value="G_PROTEIN_RECEP_F1_2"/>
    <property type="match status" value="1"/>
</dbReference>
<dbReference type="Proteomes" id="UP000663868">
    <property type="component" value="Unassembled WGS sequence"/>
</dbReference>
<feature type="transmembrane region" description="Helical" evidence="5">
    <location>
        <begin position="180"/>
        <end position="203"/>
    </location>
</feature>
<feature type="transmembrane region" description="Helical" evidence="5">
    <location>
        <begin position="224"/>
        <end position="251"/>
    </location>
</feature>
<evidence type="ECO:0000256" key="3">
    <source>
        <dbReference type="ARBA" id="ARBA00022989"/>
    </source>
</evidence>
<dbReference type="PANTHER" id="PTHR13800">
    <property type="entry name" value="TRANSIENT RECEPTOR POTENTIAL CATION CHANNEL, SUBFAMILY M, MEMBER 6"/>
    <property type="match status" value="1"/>
</dbReference>
<dbReference type="GO" id="GO:0005261">
    <property type="term" value="F:monoatomic cation channel activity"/>
    <property type="evidence" value="ECO:0007669"/>
    <property type="project" value="TreeGrafter"/>
</dbReference>
<dbReference type="Pfam" id="PF18139">
    <property type="entry name" value="LSDAT_euk"/>
    <property type="match status" value="1"/>
</dbReference>
<evidence type="ECO:0000313" key="7">
    <source>
        <dbReference type="EMBL" id="CAF3930187.1"/>
    </source>
</evidence>
<dbReference type="PANTHER" id="PTHR13800:SF1">
    <property type="entry name" value="TRANSIENT RECEPTOR POTENTIAL CATION CHANNEL TRPM"/>
    <property type="match status" value="1"/>
</dbReference>
<dbReference type="GO" id="GO:0030001">
    <property type="term" value="P:metal ion transport"/>
    <property type="evidence" value="ECO:0007669"/>
    <property type="project" value="TreeGrafter"/>
</dbReference>
<feature type="transmembrane region" description="Helical" evidence="5">
    <location>
        <begin position="131"/>
        <end position="160"/>
    </location>
</feature>
<dbReference type="EMBL" id="CAJOBB010002025">
    <property type="protein sequence ID" value="CAF3930187.1"/>
    <property type="molecule type" value="Genomic_DNA"/>
</dbReference>
<dbReference type="InterPro" id="IPR041491">
    <property type="entry name" value="TRPM_SLOG"/>
</dbReference>
<feature type="domain" description="G-protein coupled receptors family 1 profile" evidence="6">
    <location>
        <begin position="27"/>
        <end position="251"/>
    </location>
</feature>
<evidence type="ECO:0000256" key="2">
    <source>
        <dbReference type="ARBA" id="ARBA00022692"/>
    </source>
</evidence>